<name>A0A0C2JVP1_THEKT</name>
<proteinExistence type="predicted"/>
<accession>A0A0C2JVP1</accession>
<keyword evidence="2" id="KW-1185">Reference proteome</keyword>
<sequence>MTKLYIERHDRAVKIVALCSPEYHPDALFSVDKSVPNFGEYVGHYRQDIFIVSFELRKIWIVEVAITNDNIIDEAFKHFEIKILKCFECRRVMRHARQRPRARVTNQHHHWSPKERKMSWQDSKMWLNAEDYDVGKINTVEEYRHRVQDLGAGDSRYLSDALLHSWQYICVALYTSQDTVWTPYPSHLAADYQGPVHYASSPTTGIKTLLIYCTSTGH</sequence>
<protein>
    <submittedName>
        <fullName evidence="1">Uncharacterized protein</fullName>
    </submittedName>
</protein>
<dbReference type="AlphaFoldDB" id="A0A0C2JVP1"/>
<gene>
    <name evidence="1" type="ORF">RF11_00086</name>
</gene>
<organism evidence="1 2">
    <name type="scientific">Thelohanellus kitauei</name>
    <name type="common">Myxosporean</name>
    <dbReference type="NCBI Taxonomy" id="669202"/>
    <lineage>
        <taxon>Eukaryota</taxon>
        <taxon>Metazoa</taxon>
        <taxon>Cnidaria</taxon>
        <taxon>Myxozoa</taxon>
        <taxon>Myxosporea</taxon>
        <taxon>Bivalvulida</taxon>
        <taxon>Platysporina</taxon>
        <taxon>Myxobolidae</taxon>
        <taxon>Thelohanellus</taxon>
    </lineage>
</organism>
<evidence type="ECO:0000313" key="1">
    <source>
        <dbReference type="EMBL" id="KII73493.1"/>
    </source>
</evidence>
<dbReference type="EMBL" id="JWZT01000800">
    <property type="protein sequence ID" value="KII73493.1"/>
    <property type="molecule type" value="Genomic_DNA"/>
</dbReference>
<comment type="caution">
    <text evidence="1">The sequence shown here is derived from an EMBL/GenBank/DDBJ whole genome shotgun (WGS) entry which is preliminary data.</text>
</comment>
<evidence type="ECO:0000313" key="2">
    <source>
        <dbReference type="Proteomes" id="UP000031668"/>
    </source>
</evidence>
<reference evidence="1 2" key="1">
    <citation type="journal article" date="2014" name="Genome Biol. Evol.">
        <title>The genome of the myxosporean Thelohanellus kitauei shows adaptations to nutrient acquisition within its fish host.</title>
        <authorList>
            <person name="Yang Y."/>
            <person name="Xiong J."/>
            <person name="Zhou Z."/>
            <person name="Huo F."/>
            <person name="Miao W."/>
            <person name="Ran C."/>
            <person name="Liu Y."/>
            <person name="Zhang J."/>
            <person name="Feng J."/>
            <person name="Wang M."/>
            <person name="Wang M."/>
            <person name="Wang L."/>
            <person name="Yao B."/>
        </authorList>
    </citation>
    <scope>NUCLEOTIDE SEQUENCE [LARGE SCALE GENOMIC DNA]</scope>
    <source>
        <strain evidence="1">Wuqing</strain>
    </source>
</reference>
<dbReference type="Proteomes" id="UP000031668">
    <property type="component" value="Unassembled WGS sequence"/>
</dbReference>